<dbReference type="SMART" id="SM00642">
    <property type="entry name" value="Aamy"/>
    <property type="match status" value="1"/>
</dbReference>
<dbReference type="InterPro" id="IPR006047">
    <property type="entry name" value="GH13_cat_dom"/>
</dbReference>
<name>A0A6L5R5Q4_9MICO</name>
<protein>
    <submittedName>
        <fullName evidence="2">Oligo-1,6-glucosidase</fullName>
    </submittedName>
</protein>
<evidence type="ECO:0000313" key="2">
    <source>
        <dbReference type="EMBL" id="MRX45342.1"/>
    </source>
</evidence>
<proteinExistence type="predicted"/>
<evidence type="ECO:0000313" key="3">
    <source>
        <dbReference type="Proteomes" id="UP000476511"/>
    </source>
</evidence>
<dbReference type="InterPro" id="IPR017853">
    <property type="entry name" value="GH"/>
</dbReference>
<dbReference type="InterPro" id="IPR045857">
    <property type="entry name" value="O16G_dom_2"/>
</dbReference>
<feature type="domain" description="Glycosyl hydrolase family 13 catalytic" evidence="1">
    <location>
        <begin position="16"/>
        <end position="416"/>
    </location>
</feature>
<dbReference type="PANTHER" id="PTHR10357">
    <property type="entry name" value="ALPHA-AMYLASE FAMILY MEMBER"/>
    <property type="match status" value="1"/>
</dbReference>
<dbReference type="Gene3D" id="3.90.400.10">
    <property type="entry name" value="Oligo-1,6-glucosidase, Domain 2"/>
    <property type="match status" value="1"/>
</dbReference>
<dbReference type="Proteomes" id="UP000476511">
    <property type="component" value="Unassembled WGS sequence"/>
</dbReference>
<gene>
    <name evidence="2" type="ORF">GJR97_16655</name>
</gene>
<evidence type="ECO:0000259" key="1">
    <source>
        <dbReference type="SMART" id="SM00642"/>
    </source>
</evidence>
<dbReference type="Gene3D" id="3.20.20.80">
    <property type="entry name" value="Glycosidases"/>
    <property type="match status" value="1"/>
</dbReference>
<comment type="caution">
    <text evidence="2">The sequence shown here is derived from an EMBL/GenBank/DDBJ whole genome shotgun (WGS) entry which is preliminary data.</text>
</comment>
<dbReference type="SUPFAM" id="SSF51445">
    <property type="entry name" value="(Trans)glycosidases"/>
    <property type="match status" value="1"/>
</dbReference>
<accession>A0A6L5R5Q4</accession>
<sequence length="533" mass="58642">MHDTDASWLADAVIYEIYPQSFADSDGDGIGDLRGVIDHLDHLEWLGVDAIWFNPCFDSPFRDAGYDVTDYLRIASRYGSNDDMVELIAEARRRGIRVLLDLVAGHTSVDHPWFAASAEDPGDDRYIWSDRPGDGFVASPGERPGYYLKNFFPEQPALNFGYARQHPDEPWRQPPDAPGPRANRAALREIIGFWLDRGVAGFRVDMAFSLVKDDADLAETTALWREIGAWMRAEHPGAVLLPESDEGRTADAGQRGAFDADFALVIHPEHSALFNDGTTGILPWQAHPEPCYFSADVDEADGTAALGRFLSLWRHRSDLVGEDRLLVLPSADHDFTRLATEPRSGEQLAVAFTFLMTWGSIPSIYYGDEIGMRNLPDAPTTEGSRWNPGYDRAGCRTPMQWDDSLANAGFSVAPADRLYLPLDLAPARPTVAAQRDDPDSLLQHVRRLVRLRRESPVLGTSGSRTVVAAGYPFAYLRGDDHLVVLNPRRAPVQLQLDVMEGRSARVLLGSGVSVEGAALAVEGVGHAVVALDA</sequence>
<dbReference type="GO" id="GO:0005975">
    <property type="term" value="P:carbohydrate metabolic process"/>
    <property type="evidence" value="ECO:0007669"/>
    <property type="project" value="InterPro"/>
</dbReference>
<reference evidence="2 3" key="1">
    <citation type="submission" date="2019-11" db="EMBL/GenBank/DDBJ databases">
        <title>Agromyces kandeliae sp. nov., isolated from mangrove soil.</title>
        <authorList>
            <person name="Wang R."/>
        </authorList>
    </citation>
    <scope>NUCLEOTIDE SEQUENCE [LARGE SCALE GENOMIC DNA]</scope>
    <source>
        <strain evidence="2 3">Q22</strain>
    </source>
</reference>
<dbReference type="AlphaFoldDB" id="A0A6L5R5Q4"/>
<dbReference type="EMBL" id="WKJD01000021">
    <property type="protein sequence ID" value="MRX45342.1"/>
    <property type="molecule type" value="Genomic_DNA"/>
</dbReference>
<keyword evidence="3" id="KW-1185">Reference proteome</keyword>
<dbReference type="RefSeq" id="WP_154347885.1">
    <property type="nucleotide sequence ID" value="NZ_WKJD01000021.1"/>
</dbReference>
<dbReference type="Pfam" id="PF00128">
    <property type="entry name" value="Alpha-amylase"/>
    <property type="match status" value="2"/>
</dbReference>
<organism evidence="2 3">
    <name type="scientific">Agromyces kandeliae</name>
    <dbReference type="NCBI Taxonomy" id="2666141"/>
    <lineage>
        <taxon>Bacteria</taxon>
        <taxon>Bacillati</taxon>
        <taxon>Actinomycetota</taxon>
        <taxon>Actinomycetes</taxon>
        <taxon>Micrococcales</taxon>
        <taxon>Microbacteriaceae</taxon>
        <taxon>Agromyces</taxon>
    </lineage>
</organism>